<feature type="transmembrane region" description="Helical" evidence="5">
    <location>
        <begin position="97"/>
        <end position="117"/>
    </location>
</feature>
<sequence length="272" mass="29100">MLTDRPPIELLRPHVFRGDAVLAVFLAFGTVTFAVTYALSWTVDTRRLTSPYLFLSETIDYAPSSCVGSFLLSPACALMALVVLLRKEQLAYVSPPLRLWWLGPVGALGGHGVASFQVHNAPLVHFTFAGVFFGALTLYVMASVRHERAHAVPVRSELCATIRFVSAILAPLLVLAAAAVAPFIAAAVAAGEQVDLDDSSDAAAGPRIARYIALLATIEITVYLNFAAHFASLHPELRALQISFKVTRLGAMPPVGDGSLDEPFINFVAAQA</sequence>
<feature type="transmembrane region" description="Helical" evidence="5">
    <location>
        <begin position="208"/>
        <end position="228"/>
    </location>
</feature>
<dbReference type="InterPro" id="IPR050911">
    <property type="entry name" value="DRAM/TMEM150_Autophagy_Mod"/>
</dbReference>
<reference evidence="7" key="1">
    <citation type="submission" date="2021-05" db="EMBL/GenBank/DDBJ databases">
        <title>The genome of the haptophyte Pavlova lutheri (Diacronema luteri, Pavlovales) - a model for lipid biosynthesis in eukaryotic algae.</title>
        <authorList>
            <person name="Hulatt C.J."/>
            <person name="Posewitz M.C."/>
        </authorList>
    </citation>
    <scope>NUCLEOTIDE SEQUENCE</scope>
    <source>
        <strain evidence="7">NIVA-4/92</strain>
    </source>
</reference>
<dbReference type="EMBL" id="JAGTXO010000018">
    <property type="protein sequence ID" value="KAG8463063.1"/>
    <property type="molecule type" value="Genomic_DNA"/>
</dbReference>
<dbReference type="AlphaFoldDB" id="A0A8J5XFH0"/>
<dbReference type="PANTHER" id="PTHR21324">
    <property type="entry name" value="FASTING-INDUCIBLE INTEGRAL MEMBRANE PROTEIN TM6P1-RELATED"/>
    <property type="match status" value="1"/>
</dbReference>
<evidence type="ECO:0000313" key="8">
    <source>
        <dbReference type="Proteomes" id="UP000751190"/>
    </source>
</evidence>
<feature type="transmembrane region" description="Helical" evidence="5">
    <location>
        <begin position="123"/>
        <end position="144"/>
    </location>
</feature>
<keyword evidence="4 5" id="KW-0472">Membrane</keyword>
<comment type="caution">
    <text evidence="7">The sequence shown here is derived from an EMBL/GenBank/DDBJ whole genome shotgun (WGS) entry which is preliminary data.</text>
</comment>
<dbReference type="Pfam" id="PF10277">
    <property type="entry name" value="Frag1"/>
    <property type="match status" value="1"/>
</dbReference>
<protein>
    <recommendedName>
        <fullName evidence="6">CWH43-like N-terminal domain-containing protein</fullName>
    </recommendedName>
</protein>
<evidence type="ECO:0000259" key="6">
    <source>
        <dbReference type="Pfam" id="PF10277"/>
    </source>
</evidence>
<feature type="transmembrane region" description="Helical" evidence="5">
    <location>
        <begin position="20"/>
        <end position="41"/>
    </location>
</feature>
<feature type="domain" description="CWH43-like N-terminal" evidence="6">
    <location>
        <begin position="23"/>
        <end position="183"/>
    </location>
</feature>
<dbReference type="PANTHER" id="PTHR21324:SF2">
    <property type="entry name" value="EG:22E5.9 PROTEIN"/>
    <property type="match status" value="1"/>
</dbReference>
<evidence type="ECO:0000313" key="7">
    <source>
        <dbReference type="EMBL" id="KAG8463063.1"/>
    </source>
</evidence>
<keyword evidence="8" id="KW-1185">Reference proteome</keyword>
<dbReference type="GO" id="GO:0012505">
    <property type="term" value="C:endomembrane system"/>
    <property type="evidence" value="ECO:0007669"/>
    <property type="project" value="UniProtKB-SubCell"/>
</dbReference>
<proteinExistence type="predicted"/>
<dbReference type="InterPro" id="IPR019402">
    <property type="entry name" value="CWH43_N"/>
</dbReference>
<name>A0A8J5XFH0_DIALT</name>
<evidence type="ECO:0000256" key="2">
    <source>
        <dbReference type="ARBA" id="ARBA00022692"/>
    </source>
</evidence>
<keyword evidence="2 5" id="KW-0812">Transmembrane</keyword>
<organism evidence="7 8">
    <name type="scientific">Diacronema lutheri</name>
    <name type="common">Unicellular marine alga</name>
    <name type="synonym">Monochrysis lutheri</name>
    <dbReference type="NCBI Taxonomy" id="2081491"/>
    <lineage>
        <taxon>Eukaryota</taxon>
        <taxon>Haptista</taxon>
        <taxon>Haptophyta</taxon>
        <taxon>Pavlovophyceae</taxon>
        <taxon>Pavlovales</taxon>
        <taxon>Pavlovaceae</taxon>
        <taxon>Diacronema</taxon>
    </lineage>
</organism>
<evidence type="ECO:0000256" key="5">
    <source>
        <dbReference type="SAM" id="Phobius"/>
    </source>
</evidence>
<keyword evidence="3 5" id="KW-1133">Transmembrane helix</keyword>
<gene>
    <name evidence="7" type="ORF">KFE25_001836</name>
</gene>
<comment type="subcellular location">
    <subcellularLocation>
        <location evidence="1">Endomembrane system</location>
        <topology evidence="1">Multi-pass membrane protein</topology>
    </subcellularLocation>
</comment>
<evidence type="ECO:0000256" key="1">
    <source>
        <dbReference type="ARBA" id="ARBA00004127"/>
    </source>
</evidence>
<evidence type="ECO:0000256" key="4">
    <source>
        <dbReference type="ARBA" id="ARBA00023136"/>
    </source>
</evidence>
<evidence type="ECO:0000256" key="3">
    <source>
        <dbReference type="ARBA" id="ARBA00022989"/>
    </source>
</evidence>
<feature type="transmembrane region" description="Helical" evidence="5">
    <location>
        <begin position="164"/>
        <end position="188"/>
    </location>
</feature>
<feature type="transmembrane region" description="Helical" evidence="5">
    <location>
        <begin position="61"/>
        <end position="85"/>
    </location>
</feature>
<dbReference type="OrthoDB" id="191706at2759"/>
<accession>A0A8J5XFH0</accession>
<dbReference type="Proteomes" id="UP000751190">
    <property type="component" value="Unassembled WGS sequence"/>
</dbReference>